<name>A0A084A759_LACLC</name>
<reference evidence="2 3" key="1">
    <citation type="submission" date="2014-06" db="EMBL/GenBank/DDBJ databases">
        <title>Draft genome sequence of the putrescine producing strain Lactococcus lactis subsp cremoris GE214.</title>
        <authorList>
            <person name="Ladero V."/>
            <person name="Linares D.M."/>
            <person name="del Rio B."/>
            <person name="Mayo B."/>
            <person name="Martin M.C."/>
            <person name="Fernandez M."/>
            <person name="Alvarez M.A."/>
        </authorList>
    </citation>
    <scope>NUCLEOTIDE SEQUENCE [LARGE SCALE GENOMIC DNA]</scope>
    <source>
        <strain evidence="2 3">GE214</strain>
    </source>
</reference>
<evidence type="ECO:0000313" key="3">
    <source>
        <dbReference type="Proteomes" id="UP000028401"/>
    </source>
</evidence>
<dbReference type="Pfam" id="PF07083">
    <property type="entry name" value="DUF1351"/>
    <property type="match status" value="1"/>
</dbReference>
<dbReference type="EMBL" id="AZSI01000222">
    <property type="protein sequence ID" value="KEY61138.1"/>
    <property type="molecule type" value="Genomic_DNA"/>
</dbReference>
<dbReference type="AlphaFoldDB" id="A0A084A759"/>
<accession>A0A084A759</accession>
<comment type="caution">
    <text evidence="2">The sequence shown here is derived from an EMBL/GenBank/DDBJ whole genome shotgun (WGS) entry which is preliminary data.</text>
</comment>
<feature type="coiled-coil region" evidence="1">
    <location>
        <begin position="231"/>
        <end position="271"/>
    </location>
</feature>
<sequence length="364" mass="42315">MQILWRDSKMSEVIENEEVKDIQIEFKPAVINILEEEKFKESISRVVAEYTGHVPSVENLTVDRKTRASLNKLITKIETRRKEIKKSINVPYAEFEGWYKKAIAPMEKVIETIDAGIKKIEAEQKESRKKVVHELLVELTTDTEVDSRIFENFVDDWAKSSNFNDIKPKKQLIDSITYVIDGEKQKIAEYKSAKQSISDFCFGNNITSTPYIRMLDSGKTVSEIMAVITEDVLFEKQRKEAEEKRKEAEKQRQAELEKQQQEYETRKLEESFNALPSHVGQENAIALSQPEVVEHVKEEFDKKASQSHSELPYKEPEQIYHAVILVEFDIKFGDIEAKDEWKKDIEKSGGRIKEVPVWEKIKNI</sequence>
<keyword evidence="1" id="KW-0175">Coiled coil</keyword>
<dbReference type="InterPro" id="IPR009785">
    <property type="entry name" value="Prophage_Lj928_Orf309"/>
</dbReference>
<gene>
    <name evidence="2" type="ORF">U725_02702</name>
</gene>
<evidence type="ECO:0000313" key="2">
    <source>
        <dbReference type="EMBL" id="KEY61138.1"/>
    </source>
</evidence>
<protein>
    <submittedName>
        <fullName evidence="2">Putative phage related protein</fullName>
    </submittedName>
</protein>
<dbReference type="Proteomes" id="UP000028401">
    <property type="component" value="Unassembled WGS sequence"/>
</dbReference>
<organism evidence="2 3">
    <name type="scientific">Lactococcus cremoris subsp. cremoris GE214</name>
    <dbReference type="NCBI Taxonomy" id="1415168"/>
    <lineage>
        <taxon>Bacteria</taxon>
        <taxon>Bacillati</taxon>
        <taxon>Bacillota</taxon>
        <taxon>Bacilli</taxon>
        <taxon>Lactobacillales</taxon>
        <taxon>Streptococcaceae</taxon>
        <taxon>Lactococcus</taxon>
        <taxon>Lactococcus cremoris subsp. cremoris</taxon>
    </lineage>
</organism>
<dbReference type="PATRIC" id="fig|1415168.3.peg.2750"/>
<proteinExistence type="predicted"/>
<evidence type="ECO:0000256" key="1">
    <source>
        <dbReference type="SAM" id="Coils"/>
    </source>
</evidence>